<dbReference type="VEuPathDB" id="ToxoDB:cyc_08908"/>
<evidence type="ECO:0000313" key="3">
    <source>
        <dbReference type="Proteomes" id="UP000095192"/>
    </source>
</evidence>
<sequence>MFADVSSSSAAPAPSAPGREATDGSSVLESLPIKATPTATLCASLPCSRGLSRRRLPLLRCLTSAPSERPAATGGCETPAAARDSEFAACAGALATSPTASQTPAQTMSVTLSLIRLL</sequence>
<organism evidence="2 3">
    <name type="scientific">Cyclospora cayetanensis</name>
    <dbReference type="NCBI Taxonomy" id="88456"/>
    <lineage>
        <taxon>Eukaryota</taxon>
        <taxon>Sar</taxon>
        <taxon>Alveolata</taxon>
        <taxon>Apicomplexa</taxon>
        <taxon>Conoidasida</taxon>
        <taxon>Coccidia</taxon>
        <taxon>Eucoccidiorida</taxon>
        <taxon>Eimeriorina</taxon>
        <taxon>Eimeriidae</taxon>
        <taxon>Cyclospora</taxon>
    </lineage>
</organism>
<accession>A0A1D3D0D4</accession>
<dbReference type="Proteomes" id="UP000095192">
    <property type="component" value="Unassembled WGS sequence"/>
</dbReference>
<dbReference type="InParanoid" id="A0A1D3D0D4"/>
<comment type="caution">
    <text evidence="2">The sequence shown here is derived from an EMBL/GenBank/DDBJ whole genome shotgun (WGS) entry which is preliminary data.</text>
</comment>
<feature type="region of interest" description="Disordered" evidence="1">
    <location>
        <begin position="1"/>
        <end position="30"/>
    </location>
</feature>
<keyword evidence="3" id="KW-1185">Reference proteome</keyword>
<dbReference type="EMBL" id="JROU02001290">
    <property type="protein sequence ID" value="OEH76885.1"/>
    <property type="molecule type" value="Genomic_DNA"/>
</dbReference>
<feature type="compositionally biased region" description="Low complexity" evidence="1">
    <location>
        <begin position="1"/>
        <end position="17"/>
    </location>
</feature>
<proteinExistence type="predicted"/>
<evidence type="ECO:0000256" key="1">
    <source>
        <dbReference type="SAM" id="MobiDB-lite"/>
    </source>
</evidence>
<reference evidence="2 3" key="1">
    <citation type="journal article" date="2016" name="BMC Genomics">
        <title>Comparative genomics reveals Cyclospora cayetanensis possesses coccidia-like metabolism and invasion components but unique surface antigens.</title>
        <authorList>
            <person name="Liu S."/>
            <person name="Wang L."/>
            <person name="Zheng H."/>
            <person name="Xu Z."/>
            <person name="Roellig D.M."/>
            <person name="Li N."/>
            <person name="Frace M.A."/>
            <person name="Tang K."/>
            <person name="Arrowood M.J."/>
            <person name="Moss D.M."/>
            <person name="Zhang L."/>
            <person name="Feng Y."/>
            <person name="Xiao L."/>
        </authorList>
    </citation>
    <scope>NUCLEOTIDE SEQUENCE [LARGE SCALE GENOMIC DNA]</scope>
    <source>
        <strain evidence="2 3">CHN_HEN01</strain>
    </source>
</reference>
<evidence type="ECO:0000313" key="2">
    <source>
        <dbReference type="EMBL" id="OEH76885.1"/>
    </source>
</evidence>
<name>A0A1D3D0D4_9EIME</name>
<gene>
    <name evidence="2" type="ORF">cyc_08908</name>
</gene>
<dbReference type="AlphaFoldDB" id="A0A1D3D0D4"/>
<protein>
    <submittedName>
        <fullName evidence="2">Uncharacterized protein</fullName>
    </submittedName>
</protein>